<dbReference type="InterPro" id="IPR020615">
    <property type="entry name" value="Thiolase_acyl_enz_int_AS"/>
</dbReference>
<protein>
    <submittedName>
        <fullName evidence="9">Acetyl-CoA C-acetyltransferase</fullName>
    </submittedName>
</protein>
<dbReference type="PROSITE" id="PS00099">
    <property type="entry name" value="THIOLASE_3"/>
    <property type="match status" value="1"/>
</dbReference>
<keyword evidence="2 6" id="KW-0808">Transferase</keyword>
<organism evidence="9 10">
    <name type="scientific">Metapseudomonas lalkuanensis</name>
    <dbReference type="NCBI Taxonomy" id="2604832"/>
    <lineage>
        <taxon>Bacteria</taxon>
        <taxon>Pseudomonadati</taxon>
        <taxon>Pseudomonadota</taxon>
        <taxon>Gammaproteobacteria</taxon>
        <taxon>Pseudomonadales</taxon>
        <taxon>Pseudomonadaceae</taxon>
        <taxon>Metapseudomonas</taxon>
    </lineage>
</organism>
<keyword evidence="3 6" id="KW-0012">Acyltransferase</keyword>
<dbReference type="PANTHER" id="PTHR18919:SF107">
    <property type="entry name" value="ACETYL-COA ACETYLTRANSFERASE, CYTOSOLIC"/>
    <property type="match status" value="1"/>
</dbReference>
<dbReference type="InterPro" id="IPR002155">
    <property type="entry name" value="Thiolase"/>
</dbReference>
<dbReference type="Proteomes" id="UP000327179">
    <property type="component" value="Chromosome"/>
</dbReference>
<evidence type="ECO:0000259" key="7">
    <source>
        <dbReference type="Pfam" id="PF00108"/>
    </source>
</evidence>
<comment type="similarity">
    <text evidence="1 6">Belongs to the thiolase-like superfamily. Thiolase family.</text>
</comment>
<dbReference type="Pfam" id="PF00108">
    <property type="entry name" value="Thiolase_N"/>
    <property type="match status" value="1"/>
</dbReference>
<feature type="domain" description="Thiolase N-terminal" evidence="7">
    <location>
        <begin position="4"/>
        <end position="262"/>
    </location>
</feature>
<dbReference type="InterPro" id="IPR020613">
    <property type="entry name" value="Thiolase_CS"/>
</dbReference>
<dbReference type="AlphaFoldDB" id="A0A5J6QR00"/>
<dbReference type="FunFam" id="3.40.47.10:FF:000010">
    <property type="entry name" value="Acetyl-CoA acetyltransferase (Thiolase)"/>
    <property type="match status" value="1"/>
</dbReference>
<proteinExistence type="inferred from homology"/>
<dbReference type="Gene3D" id="3.40.47.10">
    <property type="match status" value="2"/>
</dbReference>
<evidence type="ECO:0000256" key="3">
    <source>
        <dbReference type="ARBA" id="ARBA00023315"/>
    </source>
</evidence>
<gene>
    <name evidence="9" type="ORF">FXN65_23670</name>
</gene>
<dbReference type="InterPro" id="IPR020616">
    <property type="entry name" value="Thiolase_N"/>
</dbReference>
<dbReference type="InterPro" id="IPR020610">
    <property type="entry name" value="Thiolase_AS"/>
</dbReference>
<dbReference type="NCBIfam" id="TIGR01930">
    <property type="entry name" value="AcCoA-C-Actrans"/>
    <property type="match status" value="1"/>
</dbReference>
<dbReference type="NCBIfam" id="NF004206">
    <property type="entry name" value="PRK05656.1"/>
    <property type="match status" value="1"/>
</dbReference>
<evidence type="ECO:0000259" key="8">
    <source>
        <dbReference type="Pfam" id="PF02803"/>
    </source>
</evidence>
<dbReference type="InterPro" id="IPR016039">
    <property type="entry name" value="Thiolase-like"/>
</dbReference>
<feature type="active site" description="Acyl-thioester intermediate" evidence="5">
    <location>
        <position position="88"/>
    </location>
</feature>
<dbReference type="SUPFAM" id="SSF53901">
    <property type="entry name" value="Thiolase-like"/>
    <property type="match status" value="2"/>
</dbReference>
<evidence type="ECO:0000256" key="2">
    <source>
        <dbReference type="ARBA" id="ARBA00022679"/>
    </source>
</evidence>
<dbReference type="GO" id="GO:0033812">
    <property type="term" value="F:3-oxoadipyl-CoA thiolase activity"/>
    <property type="evidence" value="ECO:0007669"/>
    <property type="project" value="UniProtKB-EC"/>
</dbReference>
<name>A0A5J6QR00_9GAMM</name>
<dbReference type="EMBL" id="CP043311">
    <property type="protein sequence ID" value="QEY64914.1"/>
    <property type="molecule type" value="Genomic_DNA"/>
</dbReference>
<comment type="catalytic activity">
    <reaction evidence="4">
        <text>succinyl-CoA + acetyl-CoA = 3-oxoadipyl-CoA + CoA</text>
        <dbReference type="Rhea" id="RHEA:19481"/>
        <dbReference type="ChEBI" id="CHEBI:57287"/>
        <dbReference type="ChEBI" id="CHEBI:57288"/>
        <dbReference type="ChEBI" id="CHEBI:57292"/>
        <dbReference type="ChEBI" id="CHEBI:57348"/>
        <dbReference type="EC" id="2.3.1.174"/>
    </reaction>
</comment>
<dbReference type="PIRSF" id="PIRSF000429">
    <property type="entry name" value="Ac-CoA_Ac_transf"/>
    <property type="match status" value="1"/>
</dbReference>
<evidence type="ECO:0000256" key="1">
    <source>
        <dbReference type="ARBA" id="ARBA00010982"/>
    </source>
</evidence>
<dbReference type="RefSeq" id="WP_151136979.1">
    <property type="nucleotide sequence ID" value="NZ_CP043311.1"/>
</dbReference>
<evidence type="ECO:0000256" key="5">
    <source>
        <dbReference type="PIRSR" id="PIRSR000429-1"/>
    </source>
</evidence>
<dbReference type="KEGG" id="plal:FXN65_23670"/>
<dbReference type="PROSITE" id="PS00098">
    <property type="entry name" value="THIOLASE_1"/>
    <property type="match status" value="1"/>
</dbReference>
<sequence>MHEVVIVAATRTAIGSFQGSLAGIPAPELGAAVIRQLLAQTGLAGEQIDEVILGQVLTAGSGQNPARQAAILAGLPHAVPAMTLNKVCGSGLKALHLAAQAIRCGDADVIIAGGQENMSLAPYVMPGARTGLRMGHAKLVDSMIQDGLWDAFNDYHMGITAENLVEKYGLTREQQDALAAASQQKAAAAIEAGRFRDEITPILIPQRKGDPIAFATDEQPRAGTTAEALAKLKPAFKKDGSVTAGNASTLNDGAAAVLLMSAEKAKALGLRVLARIAGYANAGVDPAIMGIGPVSATRRCLEKAGWSLGDLDLIEANEAFAAQALSVGQELGWDAAKVNVNGGAIALGHPIGASGCRVLVTLLHEMIKRDAKKGLATLCIGGGQGVALAIER</sequence>
<reference evidence="9 10" key="1">
    <citation type="submission" date="2019-08" db="EMBL/GenBank/DDBJ databases">
        <title>Whole-genome Sequencing of e-waste polymer degrading bacterium Pseudomonas sp. strain PE08.</title>
        <authorList>
            <person name="Kirdat K."/>
            <person name="Debbarma P."/>
            <person name="Narawade N."/>
            <person name="Suyal D."/>
            <person name="Thorat V."/>
            <person name="Shouche Y."/>
            <person name="Goel R."/>
            <person name="Yadav A."/>
        </authorList>
    </citation>
    <scope>NUCLEOTIDE SEQUENCE [LARGE SCALE GENOMIC DNA]</scope>
    <source>
        <strain evidence="9 10">PE08</strain>
    </source>
</reference>
<dbReference type="Pfam" id="PF02803">
    <property type="entry name" value="Thiolase_C"/>
    <property type="match status" value="1"/>
</dbReference>
<evidence type="ECO:0000256" key="4">
    <source>
        <dbReference type="ARBA" id="ARBA00048527"/>
    </source>
</evidence>
<feature type="active site" description="Proton acceptor" evidence="5">
    <location>
        <position position="379"/>
    </location>
</feature>
<dbReference type="GO" id="GO:0044281">
    <property type="term" value="P:small molecule metabolic process"/>
    <property type="evidence" value="ECO:0007669"/>
    <property type="project" value="UniProtKB-ARBA"/>
</dbReference>
<dbReference type="PROSITE" id="PS00737">
    <property type="entry name" value="THIOLASE_2"/>
    <property type="match status" value="1"/>
</dbReference>
<evidence type="ECO:0000313" key="9">
    <source>
        <dbReference type="EMBL" id="QEY64914.1"/>
    </source>
</evidence>
<feature type="domain" description="Thiolase C-terminal" evidence="8">
    <location>
        <begin position="271"/>
        <end position="392"/>
    </location>
</feature>
<evidence type="ECO:0000256" key="6">
    <source>
        <dbReference type="RuleBase" id="RU003557"/>
    </source>
</evidence>
<evidence type="ECO:0000313" key="10">
    <source>
        <dbReference type="Proteomes" id="UP000327179"/>
    </source>
</evidence>
<accession>A0A5J6QR00</accession>
<dbReference type="InterPro" id="IPR020617">
    <property type="entry name" value="Thiolase_C"/>
</dbReference>
<dbReference type="CDD" id="cd00751">
    <property type="entry name" value="thiolase"/>
    <property type="match status" value="1"/>
</dbReference>
<dbReference type="PANTHER" id="PTHR18919">
    <property type="entry name" value="ACETYL-COA C-ACYLTRANSFERASE"/>
    <property type="match status" value="1"/>
</dbReference>
<keyword evidence="10" id="KW-1185">Reference proteome</keyword>
<feature type="active site" description="Proton acceptor" evidence="5">
    <location>
        <position position="349"/>
    </location>
</feature>